<protein>
    <submittedName>
        <fullName evidence="11">SWI/SNF complex subunit SWI3A isoform X1</fullName>
    </submittedName>
</protein>
<dbReference type="Pfam" id="PF00249">
    <property type="entry name" value="Myb_DNA-binding"/>
    <property type="match status" value="1"/>
</dbReference>
<dbReference type="InterPro" id="IPR036388">
    <property type="entry name" value="WH-like_DNA-bd_sf"/>
</dbReference>
<keyword evidence="3" id="KW-0804">Transcription</keyword>
<feature type="domain" description="SANT" evidence="9">
    <location>
        <begin position="263"/>
        <end position="309"/>
    </location>
</feature>
<dbReference type="InterPro" id="IPR032451">
    <property type="entry name" value="SMARCC_C"/>
</dbReference>
<feature type="coiled-coil region" evidence="5">
    <location>
        <begin position="525"/>
        <end position="555"/>
    </location>
</feature>
<dbReference type="SUPFAM" id="SSF46689">
    <property type="entry name" value="Homeodomain-like"/>
    <property type="match status" value="2"/>
</dbReference>
<evidence type="ECO:0000256" key="6">
    <source>
        <dbReference type="SAM" id="MobiDB-lite"/>
    </source>
</evidence>
<keyword evidence="1" id="KW-0805">Transcription regulation</keyword>
<evidence type="ECO:0000256" key="3">
    <source>
        <dbReference type="ARBA" id="ARBA00023163"/>
    </source>
</evidence>
<feature type="region of interest" description="Disordered" evidence="6">
    <location>
        <begin position="367"/>
        <end position="390"/>
    </location>
</feature>
<dbReference type="PROSITE" id="PS51293">
    <property type="entry name" value="SANT"/>
    <property type="match status" value="1"/>
</dbReference>
<reference evidence="10" key="1">
    <citation type="journal article" date="2021" name="Nat. Commun.">
        <title>Genomic analyses provide insights into spinach domestication and the genetic basis of agronomic traits.</title>
        <authorList>
            <person name="Cai X."/>
            <person name="Sun X."/>
            <person name="Xu C."/>
            <person name="Sun H."/>
            <person name="Wang X."/>
            <person name="Ge C."/>
            <person name="Zhang Z."/>
            <person name="Wang Q."/>
            <person name="Fei Z."/>
            <person name="Jiao C."/>
            <person name="Wang Q."/>
        </authorList>
    </citation>
    <scope>NUCLEOTIDE SEQUENCE [LARGE SCALE GENOMIC DNA]</scope>
    <source>
        <strain evidence="10">cv. Varoflay</strain>
    </source>
</reference>
<dbReference type="Gene3D" id="1.10.10.60">
    <property type="entry name" value="Homeodomain-like"/>
    <property type="match status" value="1"/>
</dbReference>
<dbReference type="PROSITE" id="PS50934">
    <property type="entry name" value="SWIRM"/>
    <property type="match status" value="1"/>
</dbReference>
<keyword evidence="2" id="KW-0238">DNA-binding</keyword>
<dbReference type="PROSITE" id="PS50090">
    <property type="entry name" value="MYB_LIKE"/>
    <property type="match status" value="1"/>
</dbReference>
<evidence type="ECO:0000259" key="8">
    <source>
        <dbReference type="PROSITE" id="PS50934"/>
    </source>
</evidence>
<keyword evidence="4" id="KW-0539">Nucleus</keyword>
<dbReference type="Pfam" id="PF16495">
    <property type="entry name" value="SWIRM-assoc_1"/>
    <property type="match status" value="1"/>
</dbReference>
<dbReference type="InterPro" id="IPR017884">
    <property type="entry name" value="SANT_dom"/>
</dbReference>
<evidence type="ECO:0000256" key="1">
    <source>
        <dbReference type="ARBA" id="ARBA00023015"/>
    </source>
</evidence>
<evidence type="ECO:0000313" key="10">
    <source>
        <dbReference type="Proteomes" id="UP000813463"/>
    </source>
</evidence>
<dbReference type="KEGG" id="soe:110804638"/>
<evidence type="ECO:0000313" key="11">
    <source>
        <dbReference type="RefSeq" id="XP_021865931.2"/>
    </source>
</evidence>
<dbReference type="AlphaFoldDB" id="A0A9R0KBP3"/>
<dbReference type="RefSeq" id="XP_021865931.2">
    <property type="nucleotide sequence ID" value="XM_022010239.2"/>
</dbReference>
<reference evidence="11" key="2">
    <citation type="submission" date="2025-08" db="UniProtKB">
        <authorList>
            <consortium name="RefSeq"/>
        </authorList>
    </citation>
    <scope>IDENTIFICATION</scope>
    <source>
        <tissue evidence="11">Leaf</tissue>
    </source>
</reference>
<evidence type="ECO:0000256" key="2">
    <source>
        <dbReference type="ARBA" id="ARBA00023125"/>
    </source>
</evidence>
<dbReference type="InterPro" id="IPR007526">
    <property type="entry name" value="SWIRM"/>
</dbReference>
<dbReference type="GO" id="GO:0005634">
    <property type="term" value="C:nucleus"/>
    <property type="evidence" value="ECO:0007669"/>
    <property type="project" value="UniProtKB-ARBA"/>
</dbReference>
<dbReference type="InterPro" id="IPR001005">
    <property type="entry name" value="SANT/Myb"/>
</dbReference>
<feature type="domain" description="Myb-like" evidence="7">
    <location>
        <begin position="255"/>
        <end position="300"/>
    </location>
</feature>
<dbReference type="PANTHER" id="PTHR12802:SF140">
    <property type="entry name" value="SWI_SNF COMPLEX SUBUNIT SWI3A"/>
    <property type="match status" value="1"/>
</dbReference>
<dbReference type="InterPro" id="IPR009057">
    <property type="entry name" value="Homeodomain-like_sf"/>
</dbReference>
<proteinExistence type="predicted"/>
<gene>
    <name evidence="11" type="primary">LOC110804638</name>
</gene>
<dbReference type="PANTHER" id="PTHR12802">
    <property type="entry name" value="SWI/SNF COMPLEX-RELATED"/>
    <property type="match status" value="1"/>
</dbReference>
<evidence type="ECO:0000259" key="9">
    <source>
        <dbReference type="PROSITE" id="PS51293"/>
    </source>
</evidence>
<dbReference type="GeneID" id="110804638"/>
<dbReference type="Gene3D" id="1.10.10.10">
    <property type="entry name" value="Winged helix-like DNA-binding domain superfamily/Winged helix DNA-binding domain"/>
    <property type="match status" value="1"/>
</dbReference>
<dbReference type="SMART" id="SM00717">
    <property type="entry name" value="SANT"/>
    <property type="match status" value="1"/>
</dbReference>
<name>A0A9R0KBP3_SPIOL</name>
<feature type="domain" description="SWIRM" evidence="8">
    <location>
        <begin position="25"/>
        <end position="122"/>
    </location>
</feature>
<feature type="compositionally biased region" description="Basic and acidic residues" evidence="6">
    <location>
        <begin position="378"/>
        <end position="388"/>
    </location>
</feature>
<keyword evidence="5" id="KW-0175">Coiled coil</keyword>
<evidence type="ECO:0000256" key="5">
    <source>
        <dbReference type="SAM" id="Coils"/>
    </source>
</evidence>
<dbReference type="GO" id="GO:0003677">
    <property type="term" value="F:DNA binding"/>
    <property type="evidence" value="ECO:0007669"/>
    <property type="project" value="UniProtKB-KW"/>
</dbReference>
<keyword evidence="10" id="KW-1185">Reference proteome</keyword>
<sequence length="580" mass="64175">METVPDRLPLSSSSPADASSLLDFYTIPSHSFWFSWDSIHETERIELREFFDGSSFTRTPKIYKEYRDFIICKYREEPSKRLTFTEVRKSLVGDVCILNKVFNFLDKWGLINFSAPPPPGPAAAVEVEEGVVEGPKVRVEEGAPIGVRVVGTPNTLKPLKAPLSVAGGGDEGGGGGGRIDNGFKLPPLGSYSVVFEDVEGEKGLVCGNCKEKCESKCYECTKQEKFILCLKCFEKGAYGETKSLDDFKLNDSIENSVNQAGLWTETETLLLLESILKHGDDWELVAQNVKTKTKLECISRLIELPFGELMLGSHGKLSARAVVGGSDAGQEQKASSITQENSKMELCYHPDNQHLENNHQQDIVVRESTEETENLEPPSKKSRIDSSDPSRSLMEQVALISTMVAPRITATAADAAVSVLCDGNPLLREVFYSDEHASIDEQKSGNLGMEMERAFQSEDQEMKDASNPSEMDKISSVGESIPLALRMRAAVATALGAAAAHAKLLADQEEREIEHLMTFIIETELKKLQCKVKHMEDLEHMMEKEHVLLEESKDDIIAQRVATLGKIFDAGISRPRDHNL</sequence>
<evidence type="ECO:0000256" key="4">
    <source>
        <dbReference type="ARBA" id="ARBA00023242"/>
    </source>
</evidence>
<evidence type="ECO:0000259" key="7">
    <source>
        <dbReference type="PROSITE" id="PS50090"/>
    </source>
</evidence>
<organism evidence="10 11">
    <name type="scientific">Spinacia oleracea</name>
    <name type="common">Spinach</name>
    <dbReference type="NCBI Taxonomy" id="3562"/>
    <lineage>
        <taxon>Eukaryota</taxon>
        <taxon>Viridiplantae</taxon>
        <taxon>Streptophyta</taxon>
        <taxon>Embryophyta</taxon>
        <taxon>Tracheophyta</taxon>
        <taxon>Spermatophyta</taxon>
        <taxon>Magnoliopsida</taxon>
        <taxon>eudicotyledons</taxon>
        <taxon>Gunneridae</taxon>
        <taxon>Pentapetalae</taxon>
        <taxon>Caryophyllales</taxon>
        <taxon>Chenopodiaceae</taxon>
        <taxon>Chenopodioideae</taxon>
        <taxon>Anserineae</taxon>
        <taxon>Spinacia</taxon>
    </lineage>
</organism>
<dbReference type="Pfam" id="PF04433">
    <property type="entry name" value="SWIRM"/>
    <property type="match status" value="1"/>
</dbReference>
<accession>A0A9R0KBP3</accession>
<dbReference type="Proteomes" id="UP000813463">
    <property type="component" value="Chromosome 5"/>
</dbReference>